<dbReference type="InterPro" id="IPR000835">
    <property type="entry name" value="HTH_MarR-typ"/>
</dbReference>
<dbReference type="AlphaFoldDB" id="A0AB39XJH4"/>
<evidence type="ECO:0000313" key="3">
    <source>
        <dbReference type="EMBL" id="XDV58065.1"/>
    </source>
</evidence>
<evidence type="ECO:0000259" key="2">
    <source>
        <dbReference type="PROSITE" id="PS50995"/>
    </source>
</evidence>
<name>A0AB39XJH4_9BRAD</name>
<dbReference type="GO" id="GO:0006950">
    <property type="term" value="P:response to stress"/>
    <property type="evidence" value="ECO:0007669"/>
    <property type="project" value="TreeGrafter"/>
</dbReference>
<dbReference type="Gene3D" id="1.10.10.10">
    <property type="entry name" value="Winged helix-like DNA-binding domain superfamily/Winged helix DNA-binding domain"/>
    <property type="match status" value="1"/>
</dbReference>
<protein>
    <submittedName>
        <fullName evidence="3">MarR family winged helix-turn-helix transcriptional regulator</fullName>
    </submittedName>
</protein>
<gene>
    <name evidence="3" type="ORF">AB8Z38_00345</name>
</gene>
<reference evidence="3" key="1">
    <citation type="submission" date="2024-08" db="EMBL/GenBank/DDBJ databases">
        <authorList>
            <person name="Chaddad Z."/>
            <person name="Lamrabet M."/>
            <person name="Bouhnik O."/>
            <person name="Alami S."/>
            <person name="Wipf D."/>
            <person name="Courty P.E."/>
            <person name="Missbah El Idrissi M."/>
        </authorList>
    </citation>
    <scope>NUCLEOTIDE SEQUENCE</scope>
    <source>
        <strain evidence="3">LLZ17</strain>
    </source>
</reference>
<dbReference type="InterPro" id="IPR039422">
    <property type="entry name" value="MarR/SlyA-like"/>
</dbReference>
<dbReference type="InterPro" id="IPR036388">
    <property type="entry name" value="WH-like_DNA-bd_sf"/>
</dbReference>
<dbReference type="RefSeq" id="WP_369722541.1">
    <property type="nucleotide sequence ID" value="NZ_CP165734.1"/>
</dbReference>
<dbReference type="SUPFAM" id="SSF46785">
    <property type="entry name" value="Winged helix' DNA-binding domain"/>
    <property type="match status" value="1"/>
</dbReference>
<feature type="region of interest" description="Disordered" evidence="1">
    <location>
        <begin position="1"/>
        <end position="22"/>
    </location>
</feature>
<sequence length="184" mass="20281">MKADKGGGSRRSVKRASQTRLIAKPSRTLPETAAVAKAAPPQPPLVSADLSHSLIYRIRRAQLWIFKDVSRRLAAFQISPSQLFALSVIEANPGLNQLAIAQSLSIERAGLGRLVDHLERRGWVQRSASAVNRRYYVLSLTETGAALLGHLRPAIVESEKALAESIGPRSFRELQRALDRMRDP</sequence>
<accession>A0AB39XJH4</accession>
<organism evidence="3">
    <name type="scientific">Bradyrhizobium sp. LLZ17</name>
    <dbReference type="NCBI Taxonomy" id="3239388"/>
    <lineage>
        <taxon>Bacteria</taxon>
        <taxon>Pseudomonadati</taxon>
        <taxon>Pseudomonadota</taxon>
        <taxon>Alphaproteobacteria</taxon>
        <taxon>Hyphomicrobiales</taxon>
        <taxon>Nitrobacteraceae</taxon>
        <taxon>Bradyrhizobium</taxon>
    </lineage>
</organism>
<dbReference type="PANTHER" id="PTHR33164:SF89">
    <property type="entry name" value="MARR FAMILY REGULATORY PROTEIN"/>
    <property type="match status" value="1"/>
</dbReference>
<proteinExistence type="predicted"/>
<dbReference type="Pfam" id="PF01047">
    <property type="entry name" value="MarR"/>
    <property type="match status" value="1"/>
</dbReference>
<dbReference type="PROSITE" id="PS50995">
    <property type="entry name" value="HTH_MARR_2"/>
    <property type="match status" value="1"/>
</dbReference>
<dbReference type="PANTHER" id="PTHR33164">
    <property type="entry name" value="TRANSCRIPTIONAL REGULATOR, MARR FAMILY"/>
    <property type="match status" value="1"/>
</dbReference>
<dbReference type="GO" id="GO:0003700">
    <property type="term" value="F:DNA-binding transcription factor activity"/>
    <property type="evidence" value="ECO:0007669"/>
    <property type="project" value="InterPro"/>
</dbReference>
<evidence type="ECO:0000256" key="1">
    <source>
        <dbReference type="SAM" id="MobiDB-lite"/>
    </source>
</evidence>
<feature type="domain" description="HTH marR-type" evidence="2">
    <location>
        <begin position="47"/>
        <end position="183"/>
    </location>
</feature>
<dbReference type="SMART" id="SM00347">
    <property type="entry name" value="HTH_MARR"/>
    <property type="match status" value="1"/>
</dbReference>
<dbReference type="PRINTS" id="PR00598">
    <property type="entry name" value="HTHMARR"/>
</dbReference>
<dbReference type="EMBL" id="CP165734">
    <property type="protein sequence ID" value="XDV58065.1"/>
    <property type="molecule type" value="Genomic_DNA"/>
</dbReference>
<dbReference type="InterPro" id="IPR036390">
    <property type="entry name" value="WH_DNA-bd_sf"/>
</dbReference>